<dbReference type="Gene3D" id="3.30.450.40">
    <property type="match status" value="1"/>
</dbReference>
<sequence length="659" mass="70787">MSGWAGETTVAAALRGASGTAALAALYESLSDVHVGLQLEPTLERIVACVVENLGFQVAAVHVTRDDGLLVAAAVAGDEDAKRVLTESSVPLDMWQRQIDQSRPDGPGGTVRWLEPDKLDEWRADGHIVWQPAPRDLPPVPAQGRRVWRREDGLYVPLQSPSHGLIGVLSVDVPDDGLVPTQDQLGLLEMFAVVAAMAIEQARLHADVVRTREDAARALLEHRDTHDGLTDLPSWVLISREIDRLLRDGEPVAVIALNLTAFREVNAVLGHSAGDRLLVSMGPRISPVLPSTATLGRLAGDEFIVLLPGVQRPQQAQQVAEDVRAAVQVPFELDGLSVDLEVACGVVLAPRDGDSAASVLRRVETATSVARRSGSGIAFYDPQSDVRPRNQLGLAGQVRRGLTAGELRPHFQPQVDLRTGEVCGAEALVRWYHPTRGMLPPAAFLDVVEAGDLIHPLTRSVLDQALAAAAGWHAADLDVSVAVNLSTRCLQDRQLVPDVLAALERHGVPAERLTLEITESALMAERPRILAALTNLTDQGVRLSLDDFGTGYSSLSHLRTLPVSELKVDRSFVRDVTGRPTDARLVRTVVDLAHSLGMLVVAEGVEDAATLAALDDMGCDVAQGFHYAPAMPDAAWQAWCRERSAVGELRPDDLAGGRA</sequence>
<dbReference type="Pfam" id="PF00990">
    <property type="entry name" value="GGDEF"/>
    <property type="match status" value="1"/>
</dbReference>
<dbReference type="PROSITE" id="PS50883">
    <property type="entry name" value="EAL"/>
    <property type="match status" value="1"/>
</dbReference>
<comment type="caution">
    <text evidence="3">The sequence shown here is derived from an EMBL/GenBank/DDBJ whole genome shotgun (WGS) entry which is preliminary data.</text>
</comment>
<evidence type="ECO:0000313" key="3">
    <source>
        <dbReference type="EMBL" id="MFC6007185.1"/>
    </source>
</evidence>
<dbReference type="InterPro" id="IPR001633">
    <property type="entry name" value="EAL_dom"/>
</dbReference>
<evidence type="ECO:0000259" key="1">
    <source>
        <dbReference type="PROSITE" id="PS50883"/>
    </source>
</evidence>
<dbReference type="SMART" id="SM00052">
    <property type="entry name" value="EAL"/>
    <property type="match status" value="1"/>
</dbReference>
<dbReference type="RefSeq" id="WP_345715991.1">
    <property type="nucleotide sequence ID" value="NZ_BAABFP010000004.1"/>
</dbReference>
<dbReference type="PANTHER" id="PTHR33121:SF70">
    <property type="entry name" value="SIGNALING PROTEIN YKOW"/>
    <property type="match status" value="1"/>
</dbReference>
<dbReference type="InterPro" id="IPR029787">
    <property type="entry name" value="Nucleotide_cyclase"/>
</dbReference>
<accession>A0ABW1JDU1</accession>
<dbReference type="InterPro" id="IPR043128">
    <property type="entry name" value="Rev_trsase/Diguanyl_cyclase"/>
</dbReference>
<dbReference type="Gene3D" id="3.30.70.270">
    <property type="match status" value="1"/>
</dbReference>
<name>A0ABW1JDU1_9ACTN</name>
<dbReference type="InterPro" id="IPR035919">
    <property type="entry name" value="EAL_sf"/>
</dbReference>
<dbReference type="CDD" id="cd01948">
    <property type="entry name" value="EAL"/>
    <property type="match status" value="1"/>
</dbReference>
<organism evidence="3 4">
    <name type="scientific">Angustibacter luteus</name>
    <dbReference type="NCBI Taxonomy" id="658456"/>
    <lineage>
        <taxon>Bacteria</taxon>
        <taxon>Bacillati</taxon>
        <taxon>Actinomycetota</taxon>
        <taxon>Actinomycetes</taxon>
        <taxon>Kineosporiales</taxon>
        <taxon>Kineosporiaceae</taxon>
    </lineage>
</organism>
<dbReference type="SUPFAM" id="SSF141868">
    <property type="entry name" value="EAL domain-like"/>
    <property type="match status" value="1"/>
</dbReference>
<dbReference type="PANTHER" id="PTHR33121">
    <property type="entry name" value="CYCLIC DI-GMP PHOSPHODIESTERASE PDEF"/>
    <property type="match status" value="1"/>
</dbReference>
<dbReference type="PROSITE" id="PS50887">
    <property type="entry name" value="GGDEF"/>
    <property type="match status" value="1"/>
</dbReference>
<dbReference type="SUPFAM" id="SSF55073">
    <property type="entry name" value="Nucleotide cyclase"/>
    <property type="match status" value="1"/>
</dbReference>
<feature type="domain" description="EAL" evidence="1">
    <location>
        <begin position="391"/>
        <end position="644"/>
    </location>
</feature>
<evidence type="ECO:0000313" key="4">
    <source>
        <dbReference type="Proteomes" id="UP001596189"/>
    </source>
</evidence>
<dbReference type="Gene3D" id="3.20.20.450">
    <property type="entry name" value="EAL domain"/>
    <property type="match status" value="1"/>
</dbReference>
<feature type="domain" description="GGDEF" evidence="2">
    <location>
        <begin position="250"/>
        <end position="382"/>
    </location>
</feature>
<reference evidence="4" key="1">
    <citation type="journal article" date="2019" name="Int. J. Syst. Evol. Microbiol.">
        <title>The Global Catalogue of Microorganisms (GCM) 10K type strain sequencing project: providing services to taxonomists for standard genome sequencing and annotation.</title>
        <authorList>
            <consortium name="The Broad Institute Genomics Platform"/>
            <consortium name="The Broad Institute Genome Sequencing Center for Infectious Disease"/>
            <person name="Wu L."/>
            <person name="Ma J."/>
        </authorList>
    </citation>
    <scope>NUCLEOTIDE SEQUENCE [LARGE SCALE GENOMIC DNA]</scope>
    <source>
        <strain evidence="4">KACC 14249</strain>
    </source>
</reference>
<dbReference type="SUPFAM" id="SSF55781">
    <property type="entry name" value="GAF domain-like"/>
    <property type="match status" value="1"/>
</dbReference>
<dbReference type="InterPro" id="IPR029016">
    <property type="entry name" value="GAF-like_dom_sf"/>
</dbReference>
<protein>
    <submittedName>
        <fullName evidence="3">Bifunctional diguanylate cyclase/phosphodiesterase</fullName>
    </submittedName>
</protein>
<dbReference type="CDD" id="cd01949">
    <property type="entry name" value="GGDEF"/>
    <property type="match status" value="1"/>
</dbReference>
<gene>
    <name evidence="3" type="ORF">ACFQDO_08590</name>
</gene>
<keyword evidence="4" id="KW-1185">Reference proteome</keyword>
<dbReference type="Proteomes" id="UP001596189">
    <property type="component" value="Unassembled WGS sequence"/>
</dbReference>
<dbReference type="InterPro" id="IPR050706">
    <property type="entry name" value="Cyclic-di-GMP_PDE-like"/>
</dbReference>
<evidence type="ECO:0000259" key="2">
    <source>
        <dbReference type="PROSITE" id="PS50887"/>
    </source>
</evidence>
<dbReference type="EMBL" id="JBHSRD010000003">
    <property type="protein sequence ID" value="MFC6007185.1"/>
    <property type="molecule type" value="Genomic_DNA"/>
</dbReference>
<dbReference type="SMART" id="SM00267">
    <property type="entry name" value="GGDEF"/>
    <property type="match status" value="1"/>
</dbReference>
<proteinExistence type="predicted"/>
<dbReference type="InterPro" id="IPR000160">
    <property type="entry name" value="GGDEF_dom"/>
</dbReference>
<dbReference type="Pfam" id="PF00563">
    <property type="entry name" value="EAL"/>
    <property type="match status" value="1"/>
</dbReference>
<dbReference type="NCBIfam" id="TIGR00254">
    <property type="entry name" value="GGDEF"/>
    <property type="match status" value="1"/>
</dbReference>